<name>A0A7D4Q725_9MICO</name>
<keyword evidence="8 17" id="KW-0285">Flavoprotein</keyword>
<dbReference type="InterPro" id="IPR016169">
    <property type="entry name" value="FAD-bd_PCMH_sub2"/>
</dbReference>
<proteinExistence type="inferred from homology"/>
<dbReference type="Pfam" id="PF01565">
    <property type="entry name" value="FAD_binding_4"/>
    <property type="match status" value="1"/>
</dbReference>
<comment type="catalytic activity">
    <reaction evidence="16 17">
        <text>UDP-N-acetyl-alpha-D-muramate + NADP(+) = UDP-N-acetyl-3-O-(1-carboxyvinyl)-alpha-D-glucosamine + NADPH + H(+)</text>
        <dbReference type="Rhea" id="RHEA:12248"/>
        <dbReference type="ChEBI" id="CHEBI:15378"/>
        <dbReference type="ChEBI" id="CHEBI:57783"/>
        <dbReference type="ChEBI" id="CHEBI:58349"/>
        <dbReference type="ChEBI" id="CHEBI:68483"/>
        <dbReference type="ChEBI" id="CHEBI:70757"/>
        <dbReference type="EC" id="1.3.1.98"/>
    </reaction>
</comment>
<sequence>MSLIKPAPLASFTTMQVGGVPKAILKCESTSELYQAALAAWEQDEPFQILGGGSNTVFADEVSDLNVILVANRGIEIVAEEQDSVLVRVQAGEGWDEFVAWAVEHGYAGVEAMSGIPGTVGATPVQNVGGYGQEVSQVITQIEFLERESQEVEIKPAEFFRFEYRDSALKHGLEGVIGWVEFRLQKLGGLSVHMASGQITNHLGAPYGSQLPLQTVRDTVIELRSGKGMVVRPDDPASVSCGSFFTNPVVSRLKAMDFPEQMQKWEMDEGERVKLSAGWLIENAGIPKGYALPGSKARVSPKHALAITNAGGASAQEIIELARYIQERVAARWGINLIPEPNLIGF</sequence>
<feature type="active site" description="Proton donor" evidence="17">
    <location>
        <position position="243"/>
    </location>
</feature>
<dbReference type="RefSeq" id="WP_173494039.1">
    <property type="nucleotide sequence ID" value="NZ_CP054056.1"/>
</dbReference>
<keyword evidence="13 17" id="KW-0560">Oxidoreductase</keyword>
<evidence type="ECO:0000256" key="3">
    <source>
        <dbReference type="ARBA" id="ARBA00004496"/>
    </source>
</evidence>
<dbReference type="SUPFAM" id="SSF56176">
    <property type="entry name" value="FAD-binding/transporter-associated domain-like"/>
    <property type="match status" value="1"/>
</dbReference>
<dbReference type="EMBL" id="CP054056">
    <property type="protein sequence ID" value="QKJ25742.1"/>
    <property type="molecule type" value="Genomic_DNA"/>
</dbReference>
<dbReference type="Gene3D" id="3.30.465.10">
    <property type="match status" value="1"/>
</dbReference>
<dbReference type="InterPro" id="IPR016166">
    <property type="entry name" value="FAD-bd_PCMH"/>
</dbReference>
<evidence type="ECO:0000259" key="18">
    <source>
        <dbReference type="PROSITE" id="PS51387"/>
    </source>
</evidence>
<dbReference type="AlphaFoldDB" id="A0A7D4Q725"/>
<comment type="cofactor">
    <cofactor evidence="1 17">
        <name>FAD</name>
        <dbReference type="ChEBI" id="CHEBI:57692"/>
    </cofactor>
</comment>
<accession>A0A7D4Q725</accession>
<dbReference type="KEGG" id="aqg:HRU87_06160"/>
<comment type="similarity">
    <text evidence="5 17">Belongs to the MurB family.</text>
</comment>
<dbReference type="InterPro" id="IPR006094">
    <property type="entry name" value="Oxid_FAD_bind_N"/>
</dbReference>
<evidence type="ECO:0000256" key="16">
    <source>
        <dbReference type="ARBA" id="ARBA00048914"/>
    </source>
</evidence>
<dbReference type="InterPro" id="IPR003170">
    <property type="entry name" value="MurB"/>
</dbReference>
<feature type="active site" evidence="17">
    <location>
        <position position="165"/>
    </location>
</feature>
<dbReference type="InterPro" id="IPR036635">
    <property type="entry name" value="MurB_C_sf"/>
</dbReference>
<evidence type="ECO:0000256" key="14">
    <source>
        <dbReference type="ARBA" id="ARBA00023306"/>
    </source>
</evidence>
<reference evidence="19 20" key="1">
    <citation type="submission" date="2020-05" db="EMBL/GenBank/DDBJ databases">
        <title>Aquirufa sp. strain 15G-AUS-rot a new Aquirufa species.</title>
        <authorList>
            <person name="Pitt A."/>
            <person name="Hahn M.W."/>
        </authorList>
    </citation>
    <scope>NUCLEOTIDE SEQUENCE [LARGE SCALE GENOMIC DNA]</scope>
    <source>
        <strain evidence="19 20">15G-AUS-rot</strain>
    </source>
</reference>
<dbReference type="InterPro" id="IPR016167">
    <property type="entry name" value="FAD-bd_PCMH_sub1"/>
</dbReference>
<dbReference type="PROSITE" id="PS51387">
    <property type="entry name" value="FAD_PCMH"/>
    <property type="match status" value="1"/>
</dbReference>
<dbReference type="Gene3D" id="3.30.43.10">
    <property type="entry name" value="Uridine Diphospho-n-acetylenolpyruvylglucosamine Reductase, domain 2"/>
    <property type="match status" value="1"/>
</dbReference>
<evidence type="ECO:0000313" key="20">
    <source>
        <dbReference type="Proteomes" id="UP000501003"/>
    </source>
</evidence>
<evidence type="ECO:0000256" key="12">
    <source>
        <dbReference type="ARBA" id="ARBA00022984"/>
    </source>
</evidence>
<dbReference type="GO" id="GO:0009252">
    <property type="term" value="P:peptidoglycan biosynthetic process"/>
    <property type="evidence" value="ECO:0007669"/>
    <property type="project" value="UniProtKB-UniRule"/>
</dbReference>
<dbReference type="GO" id="GO:0008360">
    <property type="term" value="P:regulation of cell shape"/>
    <property type="evidence" value="ECO:0007669"/>
    <property type="project" value="UniProtKB-KW"/>
</dbReference>
<evidence type="ECO:0000256" key="17">
    <source>
        <dbReference type="HAMAP-Rule" id="MF_00037"/>
    </source>
</evidence>
<keyword evidence="14 17" id="KW-0131">Cell cycle</keyword>
<dbReference type="GO" id="GO:0005829">
    <property type="term" value="C:cytosol"/>
    <property type="evidence" value="ECO:0007669"/>
    <property type="project" value="TreeGrafter"/>
</dbReference>
<comment type="pathway">
    <text evidence="4 17">Cell wall biogenesis; peptidoglycan biosynthesis.</text>
</comment>
<evidence type="ECO:0000256" key="4">
    <source>
        <dbReference type="ARBA" id="ARBA00004752"/>
    </source>
</evidence>
<keyword evidence="12 17" id="KW-0573">Peptidoglycan synthesis</keyword>
<evidence type="ECO:0000256" key="6">
    <source>
        <dbReference type="ARBA" id="ARBA00022490"/>
    </source>
</evidence>
<evidence type="ECO:0000256" key="1">
    <source>
        <dbReference type="ARBA" id="ARBA00001974"/>
    </source>
</evidence>
<protein>
    <recommendedName>
        <fullName evidence="17">UDP-N-acetylenolpyruvoylglucosamine reductase</fullName>
        <ecNumber evidence="17">1.3.1.98</ecNumber>
    </recommendedName>
    <alternativeName>
        <fullName evidence="17">UDP-N-acetylmuramate dehydrogenase</fullName>
    </alternativeName>
</protein>
<dbReference type="SUPFAM" id="SSF56194">
    <property type="entry name" value="Uridine diphospho-N-Acetylenolpyruvylglucosamine reductase, MurB, C-terminal domain"/>
    <property type="match status" value="1"/>
</dbReference>
<dbReference type="InterPro" id="IPR036318">
    <property type="entry name" value="FAD-bd_PCMH-like_sf"/>
</dbReference>
<evidence type="ECO:0000256" key="9">
    <source>
        <dbReference type="ARBA" id="ARBA00022827"/>
    </source>
</evidence>
<dbReference type="Gene3D" id="3.90.78.10">
    <property type="entry name" value="UDP-N-acetylenolpyruvoylglucosamine reductase, C-terminal domain"/>
    <property type="match status" value="1"/>
</dbReference>
<dbReference type="EC" id="1.3.1.98" evidence="17"/>
<dbReference type="InterPro" id="IPR011601">
    <property type="entry name" value="MurB_C"/>
</dbReference>
<feature type="active site" evidence="17">
    <location>
        <position position="340"/>
    </location>
</feature>
<organism evidence="19 20">
    <name type="scientific">Aquiluna borgnonia</name>
    <dbReference type="NCBI Taxonomy" id="2499157"/>
    <lineage>
        <taxon>Bacteria</taxon>
        <taxon>Bacillati</taxon>
        <taxon>Actinomycetota</taxon>
        <taxon>Actinomycetes</taxon>
        <taxon>Micrococcales</taxon>
        <taxon>Microbacteriaceae</taxon>
        <taxon>Luna cluster</taxon>
        <taxon>Luna-1 subcluster</taxon>
        <taxon>Aquiluna</taxon>
    </lineage>
</organism>
<dbReference type="GO" id="GO:0051301">
    <property type="term" value="P:cell division"/>
    <property type="evidence" value="ECO:0007669"/>
    <property type="project" value="UniProtKB-KW"/>
</dbReference>
<evidence type="ECO:0000256" key="10">
    <source>
        <dbReference type="ARBA" id="ARBA00022857"/>
    </source>
</evidence>
<comment type="function">
    <text evidence="2 17">Cell wall formation.</text>
</comment>
<keyword evidence="7 17" id="KW-0132">Cell division</keyword>
<dbReference type="PANTHER" id="PTHR21071:SF4">
    <property type="entry name" value="UDP-N-ACETYLENOLPYRUVOYLGLUCOSAMINE REDUCTASE"/>
    <property type="match status" value="1"/>
</dbReference>
<dbReference type="NCBIfam" id="NF010478">
    <property type="entry name" value="PRK13903.1"/>
    <property type="match status" value="1"/>
</dbReference>
<evidence type="ECO:0000256" key="13">
    <source>
        <dbReference type="ARBA" id="ARBA00023002"/>
    </source>
</evidence>
<keyword evidence="6 17" id="KW-0963">Cytoplasm</keyword>
<keyword evidence="9 17" id="KW-0274">FAD</keyword>
<keyword evidence="11 17" id="KW-0133">Cell shape</keyword>
<evidence type="ECO:0000256" key="5">
    <source>
        <dbReference type="ARBA" id="ARBA00010485"/>
    </source>
</evidence>
<feature type="domain" description="FAD-binding PCMH-type" evidence="18">
    <location>
        <begin position="17"/>
        <end position="187"/>
    </location>
</feature>
<dbReference type="GO" id="GO:0071555">
    <property type="term" value="P:cell wall organization"/>
    <property type="evidence" value="ECO:0007669"/>
    <property type="project" value="UniProtKB-KW"/>
</dbReference>
<dbReference type="HAMAP" id="MF_00037">
    <property type="entry name" value="MurB"/>
    <property type="match status" value="1"/>
</dbReference>
<evidence type="ECO:0000256" key="7">
    <source>
        <dbReference type="ARBA" id="ARBA00022618"/>
    </source>
</evidence>
<evidence type="ECO:0000313" key="19">
    <source>
        <dbReference type="EMBL" id="QKJ25742.1"/>
    </source>
</evidence>
<gene>
    <name evidence="17" type="primary">murB</name>
    <name evidence="19" type="ORF">HRU87_06160</name>
</gene>
<evidence type="ECO:0000256" key="8">
    <source>
        <dbReference type="ARBA" id="ARBA00022630"/>
    </source>
</evidence>
<dbReference type="NCBIfam" id="TIGR00179">
    <property type="entry name" value="murB"/>
    <property type="match status" value="1"/>
</dbReference>
<dbReference type="Pfam" id="PF02873">
    <property type="entry name" value="MurB_C"/>
    <property type="match status" value="1"/>
</dbReference>
<evidence type="ECO:0000256" key="15">
    <source>
        <dbReference type="ARBA" id="ARBA00023316"/>
    </source>
</evidence>
<keyword evidence="10 17" id="KW-0521">NADP</keyword>
<comment type="subcellular location">
    <subcellularLocation>
        <location evidence="3 17">Cytoplasm</location>
    </subcellularLocation>
</comment>
<dbReference type="Proteomes" id="UP000501003">
    <property type="component" value="Chromosome"/>
</dbReference>
<dbReference type="GO" id="GO:0071949">
    <property type="term" value="F:FAD binding"/>
    <property type="evidence" value="ECO:0007669"/>
    <property type="project" value="InterPro"/>
</dbReference>
<dbReference type="PANTHER" id="PTHR21071">
    <property type="entry name" value="UDP-N-ACETYLENOLPYRUVOYLGLUCOSAMINE REDUCTASE"/>
    <property type="match status" value="1"/>
</dbReference>
<keyword evidence="15 17" id="KW-0961">Cell wall biogenesis/degradation</keyword>
<evidence type="ECO:0000256" key="11">
    <source>
        <dbReference type="ARBA" id="ARBA00022960"/>
    </source>
</evidence>
<dbReference type="UniPathway" id="UPA00219"/>
<dbReference type="GO" id="GO:0008762">
    <property type="term" value="F:UDP-N-acetylmuramate dehydrogenase activity"/>
    <property type="evidence" value="ECO:0007669"/>
    <property type="project" value="UniProtKB-UniRule"/>
</dbReference>
<evidence type="ECO:0000256" key="2">
    <source>
        <dbReference type="ARBA" id="ARBA00003921"/>
    </source>
</evidence>
<keyword evidence="20" id="KW-1185">Reference proteome</keyword>